<comment type="caution">
    <text evidence="1">The sequence shown here is derived from an EMBL/GenBank/DDBJ whole genome shotgun (WGS) entry which is preliminary data.</text>
</comment>
<keyword evidence="2" id="KW-1185">Reference proteome</keyword>
<proteinExistence type="predicted"/>
<evidence type="ECO:0000313" key="2">
    <source>
        <dbReference type="Proteomes" id="UP000799754"/>
    </source>
</evidence>
<protein>
    <submittedName>
        <fullName evidence="1">Uncharacterized protein</fullName>
    </submittedName>
</protein>
<dbReference type="EMBL" id="MU006706">
    <property type="protein sequence ID" value="KAF2630629.1"/>
    <property type="molecule type" value="Genomic_DNA"/>
</dbReference>
<evidence type="ECO:0000313" key="1">
    <source>
        <dbReference type="EMBL" id="KAF2630629.1"/>
    </source>
</evidence>
<sequence>MPINKAKSRIRFQGHKKKVRQDDGEKAQRKSTRTVFGGASDLTLVEDVVNDGPVFAKKRVPSTNKFGNLLRSNLSSLLAAAKAYTARKEAAESPASLTCQHIERLQEEDDNPPASFLELAPIYRPVRDHLKATNPHAVVDEDDADNSPSASLLATTAIYAPINDRLEQVMQAHDASPAATATRAVERPEGPPASLLATAVEAVVPVDDHVEPAQQSQAYASSAAESCAIKDDDDPPASLLIESPESLSNYIRPVVRSFIVPLQPQKARPTFLQRVVTLFVGRRQCPTISEELPATPGSTKAQHQSASTSSNSPQPVQEQYESAATSSNPPQPSLRSQKAAEHQSATSTTSSSFLRPPTPHRRAIVHFGGTPRKPTLRKNLPLSPPILAIRRPYRPIDEHLNAPFIEPAKEHKYTGTHFVAPDIFPPAEVQLGFPSGSSSTSPILSVRRQNSDAQLLDRDETVWAKWYAKNPTTEHLPFAKVGSNERLDQVGEEVTEQQAWDAHAAQHARFREAAPAPTSDVEVSRKNEDDEYGRAARLRYHPGHCFGALTGDVYPFQGGLII</sequence>
<gene>
    <name evidence="1" type="ORF">BU25DRAFT_455721</name>
</gene>
<organism evidence="1 2">
    <name type="scientific">Macroventuria anomochaeta</name>
    <dbReference type="NCBI Taxonomy" id="301207"/>
    <lineage>
        <taxon>Eukaryota</taxon>
        <taxon>Fungi</taxon>
        <taxon>Dikarya</taxon>
        <taxon>Ascomycota</taxon>
        <taxon>Pezizomycotina</taxon>
        <taxon>Dothideomycetes</taxon>
        <taxon>Pleosporomycetidae</taxon>
        <taxon>Pleosporales</taxon>
        <taxon>Pleosporineae</taxon>
        <taxon>Didymellaceae</taxon>
        <taxon>Macroventuria</taxon>
    </lineage>
</organism>
<reference evidence="1" key="1">
    <citation type="journal article" date="2020" name="Stud. Mycol.">
        <title>101 Dothideomycetes genomes: a test case for predicting lifestyles and emergence of pathogens.</title>
        <authorList>
            <person name="Haridas S."/>
            <person name="Albert R."/>
            <person name="Binder M."/>
            <person name="Bloem J."/>
            <person name="Labutti K."/>
            <person name="Salamov A."/>
            <person name="Andreopoulos B."/>
            <person name="Baker S."/>
            <person name="Barry K."/>
            <person name="Bills G."/>
            <person name="Bluhm B."/>
            <person name="Cannon C."/>
            <person name="Castanera R."/>
            <person name="Culley D."/>
            <person name="Daum C."/>
            <person name="Ezra D."/>
            <person name="Gonzalez J."/>
            <person name="Henrissat B."/>
            <person name="Kuo A."/>
            <person name="Liang C."/>
            <person name="Lipzen A."/>
            <person name="Lutzoni F."/>
            <person name="Magnuson J."/>
            <person name="Mondo S."/>
            <person name="Nolan M."/>
            <person name="Ohm R."/>
            <person name="Pangilinan J."/>
            <person name="Park H.-J."/>
            <person name="Ramirez L."/>
            <person name="Alfaro M."/>
            <person name="Sun H."/>
            <person name="Tritt A."/>
            <person name="Yoshinaga Y."/>
            <person name="Zwiers L.-H."/>
            <person name="Turgeon B."/>
            <person name="Goodwin S."/>
            <person name="Spatafora J."/>
            <person name="Crous P."/>
            <person name="Grigoriev I."/>
        </authorList>
    </citation>
    <scope>NUCLEOTIDE SEQUENCE</scope>
    <source>
        <strain evidence="1">CBS 525.71</strain>
    </source>
</reference>
<accession>A0ACB6SBE1</accession>
<name>A0ACB6SBE1_9PLEO</name>
<dbReference type="Proteomes" id="UP000799754">
    <property type="component" value="Unassembled WGS sequence"/>
</dbReference>